<dbReference type="EMBL" id="CP036261">
    <property type="protein sequence ID" value="QDS91155.1"/>
    <property type="molecule type" value="Genomic_DNA"/>
</dbReference>
<dbReference type="InterPro" id="IPR038740">
    <property type="entry name" value="BioF2-like_GNAT_dom"/>
</dbReference>
<dbReference type="InterPro" id="IPR016181">
    <property type="entry name" value="Acyl_CoA_acyltransferase"/>
</dbReference>
<name>A0A517M8E5_9BACT</name>
<dbReference type="Proteomes" id="UP000319557">
    <property type="component" value="Chromosome"/>
</dbReference>
<proteinExistence type="predicted"/>
<feature type="domain" description="BioF2-like acetyltransferase" evidence="1">
    <location>
        <begin position="216"/>
        <end position="355"/>
    </location>
</feature>
<dbReference type="AlphaFoldDB" id="A0A517M8E5"/>
<dbReference type="RefSeq" id="WP_218934454.1">
    <property type="nucleotide sequence ID" value="NZ_CP036261.1"/>
</dbReference>
<sequence>MIQKLSTSLLKSTASKSKIGQKHYRVAEVDLPQLDFHGRIVRDLEELESIVDRWQRLMETAIHPNLFFDPDFLIPALRHLNDRDAAVLVIEAPRRMHPEGDPVLCGLMPLIRKRIYGLPLSGREIWKHDQCFDCTPLLRRDCAAEAWRFALEYLATEQGVQLLSMNTVSGQDQFANLITDHFYAASTTVFHRDAFTRACFQPAPDAETYLNAQVSKSTRKGTQRLSRKLAQQGALTTGCADQDDHATWIEEYIALEAAGWKGRQGTAFDSSDGSREFFREMATRMLEKNKMQILKVSLDDRPISMMCDLVTSERGAHFKTTFDETLHEYSPGLIAELENIPIMHDRGLEIVDSCADPDHSMINRVWPDRIRFQSLVVALGGKLSQVAVASLPMLQLVRHSFKKKGK</sequence>
<dbReference type="SUPFAM" id="SSF55729">
    <property type="entry name" value="Acyl-CoA N-acyltransferases (Nat)"/>
    <property type="match status" value="1"/>
</dbReference>
<reference evidence="2 3" key="1">
    <citation type="submission" date="2019-02" db="EMBL/GenBank/DDBJ databases">
        <title>Deep-cultivation of Planctomycetes and their phenomic and genomic characterization uncovers novel biology.</title>
        <authorList>
            <person name="Wiegand S."/>
            <person name="Jogler M."/>
            <person name="Boedeker C."/>
            <person name="Pinto D."/>
            <person name="Vollmers J."/>
            <person name="Rivas-Marin E."/>
            <person name="Kohn T."/>
            <person name="Peeters S.H."/>
            <person name="Heuer A."/>
            <person name="Rast P."/>
            <person name="Oberbeckmann S."/>
            <person name="Bunk B."/>
            <person name="Jeske O."/>
            <person name="Meyerdierks A."/>
            <person name="Storesund J.E."/>
            <person name="Kallscheuer N."/>
            <person name="Luecker S."/>
            <person name="Lage O.M."/>
            <person name="Pohl T."/>
            <person name="Merkel B.J."/>
            <person name="Hornburger P."/>
            <person name="Mueller R.-W."/>
            <person name="Bruemmer F."/>
            <person name="Labrenz M."/>
            <person name="Spormann A.M."/>
            <person name="Op den Camp H."/>
            <person name="Overmann J."/>
            <person name="Amann R."/>
            <person name="Jetten M.S.M."/>
            <person name="Mascher T."/>
            <person name="Medema M.H."/>
            <person name="Devos D.P."/>
            <person name="Kaster A.-K."/>
            <person name="Ovreas L."/>
            <person name="Rohde M."/>
            <person name="Galperin M.Y."/>
            <person name="Jogler C."/>
        </authorList>
    </citation>
    <scope>NUCLEOTIDE SEQUENCE [LARGE SCALE GENOMIC DNA]</scope>
    <source>
        <strain evidence="2 3">EC9</strain>
    </source>
</reference>
<dbReference type="Pfam" id="PF13480">
    <property type="entry name" value="Acetyltransf_6"/>
    <property type="match status" value="1"/>
</dbReference>
<evidence type="ECO:0000313" key="2">
    <source>
        <dbReference type="EMBL" id="QDS91155.1"/>
    </source>
</evidence>
<keyword evidence="3" id="KW-1185">Reference proteome</keyword>
<protein>
    <recommendedName>
        <fullName evidence="1">BioF2-like acetyltransferase domain-containing protein</fullName>
    </recommendedName>
</protein>
<dbReference type="KEGG" id="ruv:EC9_53750"/>
<evidence type="ECO:0000313" key="3">
    <source>
        <dbReference type="Proteomes" id="UP000319557"/>
    </source>
</evidence>
<organism evidence="2 3">
    <name type="scientific">Rosistilla ulvae</name>
    <dbReference type="NCBI Taxonomy" id="1930277"/>
    <lineage>
        <taxon>Bacteria</taxon>
        <taxon>Pseudomonadati</taxon>
        <taxon>Planctomycetota</taxon>
        <taxon>Planctomycetia</taxon>
        <taxon>Pirellulales</taxon>
        <taxon>Pirellulaceae</taxon>
        <taxon>Rosistilla</taxon>
    </lineage>
</organism>
<evidence type="ECO:0000259" key="1">
    <source>
        <dbReference type="Pfam" id="PF13480"/>
    </source>
</evidence>
<gene>
    <name evidence="2" type="ORF">EC9_53750</name>
</gene>
<accession>A0A517M8E5</accession>